<proteinExistence type="predicted"/>
<keyword evidence="2" id="KW-1185">Reference proteome</keyword>
<accession>A0ACB0YDZ2</accession>
<organism evidence="1 2">
    <name type="scientific">Meloidogyne enterolobii</name>
    <name type="common">Root-knot nematode worm</name>
    <name type="synonym">Meloidogyne mayaguensis</name>
    <dbReference type="NCBI Taxonomy" id="390850"/>
    <lineage>
        <taxon>Eukaryota</taxon>
        <taxon>Metazoa</taxon>
        <taxon>Ecdysozoa</taxon>
        <taxon>Nematoda</taxon>
        <taxon>Chromadorea</taxon>
        <taxon>Rhabditida</taxon>
        <taxon>Tylenchina</taxon>
        <taxon>Tylenchomorpha</taxon>
        <taxon>Tylenchoidea</taxon>
        <taxon>Meloidogynidae</taxon>
        <taxon>Meloidogyninae</taxon>
        <taxon>Meloidogyne</taxon>
    </lineage>
</organism>
<evidence type="ECO:0000313" key="1">
    <source>
        <dbReference type="EMBL" id="CAK5042586.1"/>
    </source>
</evidence>
<sequence length="63" mass="7394">MSKRTSPRKSNTPLDFLVFFQRIGLIFWVLTSQLSLRRRCTTFISFIPSFYLSIALLLMFTAD</sequence>
<evidence type="ECO:0000313" key="2">
    <source>
        <dbReference type="Proteomes" id="UP001497535"/>
    </source>
</evidence>
<name>A0ACB0YDZ2_MELEN</name>
<gene>
    <name evidence="1" type="ORF">MENTE1834_LOCUS10883</name>
</gene>
<dbReference type="Proteomes" id="UP001497535">
    <property type="component" value="Unassembled WGS sequence"/>
</dbReference>
<protein>
    <submittedName>
        <fullName evidence="1">Uncharacterized protein</fullName>
    </submittedName>
</protein>
<dbReference type="EMBL" id="CAVMJV010000010">
    <property type="protein sequence ID" value="CAK5042586.1"/>
    <property type="molecule type" value="Genomic_DNA"/>
</dbReference>
<reference evidence="1" key="1">
    <citation type="submission" date="2023-11" db="EMBL/GenBank/DDBJ databases">
        <authorList>
            <person name="Poullet M."/>
        </authorList>
    </citation>
    <scope>NUCLEOTIDE SEQUENCE</scope>
    <source>
        <strain evidence="1">E1834</strain>
    </source>
</reference>
<comment type="caution">
    <text evidence="1">The sequence shown here is derived from an EMBL/GenBank/DDBJ whole genome shotgun (WGS) entry which is preliminary data.</text>
</comment>